<keyword evidence="2" id="KW-1185">Reference proteome</keyword>
<reference evidence="1 2" key="1">
    <citation type="submission" date="2015-09" db="EMBL/GenBank/DDBJ databases">
        <title>Draft genome of the parasitic nematode Teladorsagia circumcincta isolate WARC Sus (inbred).</title>
        <authorList>
            <person name="Mitreva M."/>
        </authorList>
    </citation>
    <scope>NUCLEOTIDE SEQUENCE [LARGE SCALE GENOMIC DNA]</scope>
    <source>
        <strain evidence="1 2">S</strain>
    </source>
</reference>
<evidence type="ECO:0008006" key="3">
    <source>
        <dbReference type="Google" id="ProtNLM"/>
    </source>
</evidence>
<gene>
    <name evidence="1" type="ORF">TELCIR_06015</name>
</gene>
<dbReference type="EMBL" id="KZ345777">
    <property type="protein sequence ID" value="PIO72071.1"/>
    <property type="molecule type" value="Genomic_DNA"/>
</dbReference>
<name>A0A2G9UP76_TELCI</name>
<evidence type="ECO:0000313" key="2">
    <source>
        <dbReference type="Proteomes" id="UP000230423"/>
    </source>
</evidence>
<accession>A0A2G9UP76</accession>
<evidence type="ECO:0000313" key="1">
    <source>
        <dbReference type="EMBL" id="PIO72071.1"/>
    </source>
</evidence>
<protein>
    <recommendedName>
        <fullName evidence="3">FERM domain-containing protein</fullName>
    </recommendedName>
</protein>
<dbReference type="Proteomes" id="UP000230423">
    <property type="component" value="Unassembled WGS sequence"/>
</dbReference>
<feature type="non-terminal residue" evidence="1">
    <location>
        <position position="147"/>
    </location>
</feature>
<dbReference type="AlphaFoldDB" id="A0A2G9UP76"/>
<organism evidence="1 2">
    <name type="scientific">Teladorsagia circumcincta</name>
    <name type="common">Brown stomach worm</name>
    <name type="synonym">Ostertagia circumcincta</name>
    <dbReference type="NCBI Taxonomy" id="45464"/>
    <lineage>
        <taxon>Eukaryota</taxon>
        <taxon>Metazoa</taxon>
        <taxon>Ecdysozoa</taxon>
        <taxon>Nematoda</taxon>
        <taxon>Chromadorea</taxon>
        <taxon>Rhabditida</taxon>
        <taxon>Rhabditina</taxon>
        <taxon>Rhabditomorpha</taxon>
        <taxon>Strongyloidea</taxon>
        <taxon>Trichostrongylidae</taxon>
        <taxon>Teladorsagia</taxon>
    </lineage>
</organism>
<dbReference type="OrthoDB" id="5860001at2759"/>
<proteinExistence type="predicted"/>
<sequence length="147" mass="16747">MSEEVRLSFSGDILPKAEGIALIEEKRPIDDGTQFRKVQAQCLPLDLRGDRRAIKLIQERKRKLFHSQVYENEIGMKRLYIQTAKKLAAFGCKVFQVKELLHGRTLRKTLRLLCLSSASLCLLEGTSKLVLKRQHASTLQQWRVGGG</sequence>